<dbReference type="SUPFAM" id="SSF117281">
    <property type="entry name" value="Kelch motif"/>
    <property type="match status" value="1"/>
</dbReference>
<organism evidence="4 5">
    <name type="scientific">Branchiostoma lanceolatum</name>
    <name type="common">Common lancelet</name>
    <name type="synonym">Amphioxus lanceolatum</name>
    <dbReference type="NCBI Taxonomy" id="7740"/>
    <lineage>
        <taxon>Eukaryota</taxon>
        <taxon>Metazoa</taxon>
        <taxon>Chordata</taxon>
        <taxon>Cephalochordata</taxon>
        <taxon>Leptocardii</taxon>
        <taxon>Amphioxiformes</taxon>
        <taxon>Branchiostomatidae</taxon>
        <taxon>Branchiostoma</taxon>
    </lineage>
</organism>
<accession>A0A8J9V722</accession>
<evidence type="ECO:0000313" key="4">
    <source>
        <dbReference type="EMBL" id="CAH1227072.1"/>
    </source>
</evidence>
<evidence type="ECO:0000313" key="5">
    <source>
        <dbReference type="Proteomes" id="UP000838412"/>
    </source>
</evidence>
<dbReference type="SMART" id="SM00612">
    <property type="entry name" value="Kelch"/>
    <property type="match status" value="3"/>
</dbReference>
<keyword evidence="2" id="KW-0677">Repeat</keyword>
<name>A0A8J9V722_BRALA</name>
<dbReference type="FunFam" id="1.25.40.420:FF:000001">
    <property type="entry name" value="Kelch-like family member 12"/>
    <property type="match status" value="1"/>
</dbReference>
<dbReference type="EMBL" id="OV696686">
    <property type="protein sequence ID" value="CAH1227072.1"/>
    <property type="molecule type" value="Genomic_DNA"/>
</dbReference>
<dbReference type="Gene3D" id="3.30.710.10">
    <property type="entry name" value="Potassium Channel Kv1.1, Chain A"/>
    <property type="match status" value="1"/>
</dbReference>
<feature type="domain" description="BTB" evidence="3">
    <location>
        <begin position="43"/>
        <end position="110"/>
    </location>
</feature>
<dbReference type="SUPFAM" id="SSF54695">
    <property type="entry name" value="POZ domain"/>
    <property type="match status" value="1"/>
</dbReference>
<dbReference type="Pfam" id="PF01344">
    <property type="entry name" value="Kelch_1"/>
    <property type="match status" value="2"/>
</dbReference>
<dbReference type="PROSITE" id="PS50097">
    <property type="entry name" value="BTB"/>
    <property type="match status" value="1"/>
</dbReference>
<evidence type="ECO:0000256" key="1">
    <source>
        <dbReference type="ARBA" id="ARBA00022441"/>
    </source>
</evidence>
<dbReference type="Proteomes" id="UP000838412">
    <property type="component" value="Chromosome 1"/>
</dbReference>
<dbReference type="InterPro" id="IPR011333">
    <property type="entry name" value="SKP1/BTB/POZ_sf"/>
</dbReference>
<keyword evidence="1" id="KW-0880">Kelch repeat</keyword>
<dbReference type="Pfam" id="PF00651">
    <property type="entry name" value="BTB"/>
    <property type="match status" value="1"/>
</dbReference>
<dbReference type="Pfam" id="PF07707">
    <property type="entry name" value="BACK"/>
    <property type="match status" value="1"/>
</dbReference>
<reference evidence="4" key="1">
    <citation type="submission" date="2022-01" db="EMBL/GenBank/DDBJ databases">
        <authorList>
            <person name="Braso-Vives M."/>
        </authorList>
    </citation>
    <scope>NUCLEOTIDE SEQUENCE</scope>
</reference>
<dbReference type="Gene3D" id="1.25.40.420">
    <property type="match status" value="1"/>
</dbReference>
<protein>
    <submittedName>
        <fullName evidence="4">KLHL11 protein</fullName>
    </submittedName>
</protein>
<dbReference type="AlphaFoldDB" id="A0A8J9V722"/>
<dbReference type="PANTHER" id="PTHR45632">
    <property type="entry name" value="LD33804P"/>
    <property type="match status" value="1"/>
</dbReference>
<dbReference type="Gene3D" id="2.120.10.80">
    <property type="entry name" value="Kelch-type beta propeller"/>
    <property type="match status" value="1"/>
</dbReference>
<sequence>MLTNLPSISMAAAQQLDGRRVWVRHQFELLQRISKQREEDKYTDFTLKSKGKEFRVHRNVLAACSPYFDTLFQTNMMEQQSGTATLNFTSAEVMEELLAYMYSGSLRVQEDMVEELLKTADHLLMVEVKDLCIQYLLEQLDVSNCLAMKALAEVYKADNLLKAANETIRKNVHTVIKREETLDIPLHSVQELLADDLLQVAKEEELFGFLVAWTKRDLPERKDHFPSLFAHIRVTDIPKRYLEEYVKTEELVTESEECQKYIAKETSSSEEESSQQLNARSGKMEEVVMVTGGVSRSPGNEEGTTEMLCYLPRQDTWCQLCPLNYAVTFNAIAALNGKVYVAGGRLWPENRVTSFVSCYSVVENSWTRVRNMSAKRANFALVPCNGCLYAIGGKSERIFLGGSIGEVPVTTVERYNEANHTWSYISSMTKVCSDVEAVATNDHIYLTFGKDQNGTNIAGNGQLPYYNVKTNVWGKVSATCPVSMSRGMDDENQILVSFLRDSKIHFLGLVDGESATDGFYQYYDIAADQWTAVTIDWPGNSPGIFLPRNISLYTPVHNGNIFICCTLDNENIGVHSEKTYYRGHMLTLKDKLLHLERTYTTTGVSSIRPAPTSSACHLDIPQKHLRAFAKDVTMSVSLL</sequence>
<dbReference type="InterPro" id="IPR015915">
    <property type="entry name" value="Kelch-typ_b-propeller"/>
</dbReference>
<dbReference type="InterPro" id="IPR011705">
    <property type="entry name" value="BACK"/>
</dbReference>
<dbReference type="SMART" id="SM00875">
    <property type="entry name" value="BACK"/>
    <property type="match status" value="1"/>
</dbReference>
<gene>
    <name evidence="4" type="primary">KLHL11</name>
    <name evidence="4" type="ORF">BLAG_LOCUS400</name>
</gene>
<keyword evidence="5" id="KW-1185">Reference proteome</keyword>
<dbReference type="SMART" id="SM00225">
    <property type="entry name" value="BTB"/>
    <property type="match status" value="1"/>
</dbReference>
<dbReference type="OrthoDB" id="9978265at2759"/>
<evidence type="ECO:0000259" key="3">
    <source>
        <dbReference type="PROSITE" id="PS50097"/>
    </source>
</evidence>
<dbReference type="InterPro" id="IPR000210">
    <property type="entry name" value="BTB/POZ_dom"/>
</dbReference>
<dbReference type="PANTHER" id="PTHR45632:SF30">
    <property type="entry name" value="BTB DOMAIN-CONTAINING PROTEIN"/>
    <property type="match status" value="1"/>
</dbReference>
<dbReference type="CDD" id="cd18186">
    <property type="entry name" value="BTB_POZ_ZBTB_KLHL-like"/>
    <property type="match status" value="1"/>
</dbReference>
<evidence type="ECO:0000256" key="2">
    <source>
        <dbReference type="ARBA" id="ARBA00022737"/>
    </source>
</evidence>
<proteinExistence type="predicted"/>
<dbReference type="InterPro" id="IPR006652">
    <property type="entry name" value="Kelch_1"/>
</dbReference>